<reference evidence="2 3" key="1">
    <citation type="submission" date="2020-07" db="EMBL/GenBank/DDBJ databases">
        <title>Genomic Encyclopedia of Type Strains, Phase IV (KMG-IV): sequencing the most valuable type-strain genomes for metagenomic binning, comparative biology and taxonomic classification.</title>
        <authorList>
            <person name="Goeker M."/>
        </authorList>
    </citation>
    <scope>NUCLEOTIDE SEQUENCE [LARGE SCALE GENOMIC DNA]</scope>
    <source>
        <strain evidence="2 3">DSM 15730</strain>
    </source>
</reference>
<gene>
    <name evidence="2" type="ORF">HNR31_003318</name>
</gene>
<evidence type="ECO:0000256" key="1">
    <source>
        <dbReference type="SAM" id="Phobius"/>
    </source>
</evidence>
<accession>A0A7V9Z9D9</accession>
<dbReference type="EMBL" id="JACDUT010000013">
    <property type="protein sequence ID" value="MBA2876500.1"/>
    <property type="molecule type" value="Genomic_DNA"/>
</dbReference>
<evidence type="ECO:0000313" key="3">
    <source>
        <dbReference type="Proteomes" id="UP000523087"/>
    </source>
</evidence>
<dbReference type="InterPro" id="IPR016174">
    <property type="entry name" value="Di-haem_cyt_TM"/>
</dbReference>
<keyword evidence="3" id="KW-1185">Reference proteome</keyword>
<comment type="caution">
    <text evidence="2">The sequence shown here is derived from an EMBL/GenBank/DDBJ whole genome shotgun (WGS) entry which is preliminary data.</text>
</comment>
<keyword evidence="1" id="KW-0472">Membrane</keyword>
<sequence>MRRFILFAISSILLFSMFQVLSGWILTLMYTPNMSDAWSKNAGLPQEVVFGGSDFMPTLLVAIISATIAFFMSKRGVFFNYWCNR</sequence>
<organism evidence="2 3">
    <name type="scientific">Thermaerobacillus caldiproteolyticus</name>
    <dbReference type="NCBI Taxonomy" id="247480"/>
    <lineage>
        <taxon>Bacteria</taxon>
        <taxon>Bacillati</taxon>
        <taxon>Bacillota</taxon>
        <taxon>Bacilli</taxon>
        <taxon>Bacillales</taxon>
        <taxon>Anoxybacillaceae</taxon>
        <taxon>Thermaerobacillus</taxon>
    </lineage>
</organism>
<dbReference type="GO" id="GO:0022904">
    <property type="term" value="P:respiratory electron transport chain"/>
    <property type="evidence" value="ECO:0007669"/>
    <property type="project" value="InterPro"/>
</dbReference>
<dbReference type="GO" id="GO:0016020">
    <property type="term" value="C:membrane"/>
    <property type="evidence" value="ECO:0007669"/>
    <property type="project" value="InterPro"/>
</dbReference>
<name>A0A7V9Z9D9_9BACL</name>
<protein>
    <submittedName>
        <fullName evidence="2">Uncharacterized protein</fullName>
    </submittedName>
</protein>
<feature type="transmembrane region" description="Helical" evidence="1">
    <location>
        <begin position="55"/>
        <end position="72"/>
    </location>
</feature>
<dbReference type="SUPFAM" id="SSF81342">
    <property type="entry name" value="Transmembrane di-heme cytochromes"/>
    <property type="match status" value="1"/>
</dbReference>
<dbReference type="RefSeq" id="WP_181557190.1">
    <property type="nucleotide sequence ID" value="NZ_JACDUT010000013.1"/>
</dbReference>
<evidence type="ECO:0000313" key="2">
    <source>
        <dbReference type="EMBL" id="MBA2876500.1"/>
    </source>
</evidence>
<proteinExistence type="predicted"/>
<dbReference type="AlphaFoldDB" id="A0A7V9Z9D9"/>
<keyword evidence="1" id="KW-0812">Transmembrane</keyword>
<dbReference type="Proteomes" id="UP000523087">
    <property type="component" value="Unassembled WGS sequence"/>
</dbReference>
<keyword evidence="1" id="KW-1133">Transmembrane helix</keyword>